<feature type="transmembrane region" description="Helical" evidence="7">
    <location>
        <begin position="567"/>
        <end position="584"/>
    </location>
</feature>
<feature type="domain" description="Major facilitator superfamily associated" evidence="8">
    <location>
        <begin position="23"/>
        <end position="377"/>
    </location>
</feature>
<keyword evidence="4 7" id="KW-0812">Transmembrane</keyword>
<feature type="transmembrane region" description="Helical" evidence="7">
    <location>
        <begin position="627"/>
        <end position="647"/>
    </location>
</feature>
<feature type="transmembrane region" description="Helical" evidence="7">
    <location>
        <begin position="315"/>
        <end position="332"/>
    </location>
</feature>
<dbReference type="SUPFAM" id="SSF103473">
    <property type="entry name" value="MFS general substrate transporter"/>
    <property type="match status" value="1"/>
</dbReference>
<reference evidence="9" key="1">
    <citation type="journal article" date="2015" name="Genom Data">
        <title>Genome sequences of six Phytophthora species associated with forests in New Zealand.</title>
        <authorList>
            <person name="Studholme D.J."/>
            <person name="McDougal R.L."/>
            <person name="Sambles C."/>
            <person name="Hansen E."/>
            <person name="Hardy G."/>
            <person name="Grant M."/>
            <person name="Ganley R.J."/>
            <person name="Williams N.M."/>
        </authorList>
    </citation>
    <scope>NUCLEOTIDE SEQUENCE</scope>
    <source>
        <strain evidence="9">NZFS 2646</strain>
    </source>
</reference>
<dbReference type="Pfam" id="PF01554">
    <property type="entry name" value="MatE"/>
    <property type="match status" value="2"/>
</dbReference>
<organism evidence="10 13">
    <name type="scientific">Phytophthora kernoviae</name>
    <dbReference type="NCBI Taxonomy" id="325452"/>
    <lineage>
        <taxon>Eukaryota</taxon>
        <taxon>Sar</taxon>
        <taxon>Stramenopiles</taxon>
        <taxon>Oomycota</taxon>
        <taxon>Peronosporomycetes</taxon>
        <taxon>Peronosporales</taxon>
        <taxon>Peronosporaceae</taxon>
        <taxon>Phytophthora</taxon>
    </lineage>
</organism>
<dbReference type="Pfam" id="PF12832">
    <property type="entry name" value="MFS_1_like"/>
    <property type="match status" value="1"/>
</dbReference>
<feature type="transmembrane region" description="Helical" evidence="7">
    <location>
        <begin position="596"/>
        <end position="615"/>
    </location>
</feature>
<evidence type="ECO:0000313" key="9">
    <source>
        <dbReference type="EMBL" id="KAG2525823.1"/>
    </source>
</evidence>
<dbReference type="GO" id="GO:0016020">
    <property type="term" value="C:membrane"/>
    <property type="evidence" value="ECO:0007669"/>
    <property type="project" value="UniProtKB-SubCell"/>
</dbReference>
<evidence type="ECO:0000256" key="7">
    <source>
        <dbReference type="SAM" id="Phobius"/>
    </source>
</evidence>
<keyword evidence="5 7" id="KW-1133">Transmembrane helix</keyword>
<feature type="transmembrane region" description="Helical" evidence="7">
    <location>
        <begin position="111"/>
        <end position="132"/>
    </location>
</feature>
<name>A0A3R7MMX5_9STRA</name>
<keyword evidence="6 7" id="KW-0472">Membrane</keyword>
<dbReference type="EMBL" id="JPWV03000085">
    <property type="protein sequence ID" value="KAG2525823.1"/>
    <property type="molecule type" value="Genomic_DNA"/>
</dbReference>
<reference evidence="9" key="3">
    <citation type="submission" date="2020-06" db="EMBL/GenBank/DDBJ databases">
        <authorList>
            <person name="Studholme D.J."/>
        </authorList>
    </citation>
    <scope>NUCLEOTIDE SEQUENCE</scope>
    <source>
        <strain evidence="9">NZFS 2646</strain>
    </source>
</reference>
<dbReference type="InterPro" id="IPR036259">
    <property type="entry name" value="MFS_trans_sf"/>
</dbReference>
<comment type="caution">
    <text evidence="10">The sequence shown here is derived from an EMBL/GenBank/DDBJ whole genome shotgun (WGS) entry which is preliminary data.</text>
</comment>
<dbReference type="Proteomes" id="UP000285624">
    <property type="component" value="Unassembled WGS sequence"/>
</dbReference>
<feature type="transmembrane region" description="Helical" evidence="7">
    <location>
        <begin position="671"/>
        <end position="696"/>
    </location>
</feature>
<comment type="similarity">
    <text evidence="2">Belongs to the major facilitator superfamily. MFSD6 family.</text>
</comment>
<feature type="transmembrane region" description="Helical" evidence="7">
    <location>
        <begin position="219"/>
        <end position="242"/>
    </location>
</feature>
<feature type="transmembrane region" description="Helical" evidence="7">
    <location>
        <begin position="828"/>
        <end position="846"/>
    </location>
</feature>
<dbReference type="GO" id="GO:0042910">
    <property type="term" value="F:xenobiotic transmembrane transporter activity"/>
    <property type="evidence" value="ECO:0007669"/>
    <property type="project" value="InterPro"/>
</dbReference>
<evidence type="ECO:0000256" key="1">
    <source>
        <dbReference type="ARBA" id="ARBA00004141"/>
    </source>
</evidence>
<feature type="transmembrane region" description="Helical" evidence="7">
    <location>
        <begin position="51"/>
        <end position="72"/>
    </location>
</feature>
<evidence type="ECO:0000256" key="6">
    <source>
        <dbReference type="ARBA" id="ARBA00023136"/>
    </source>
</evidence>
<dbReference type="GO" id="GO:1990961">
    <property type="term" value="P:xenobiotic detoxification by transmembrane export across the plasma membrane"/>
    <property type="evidence" value="ECO:0007669"/>
    <property type="project" value="InterPro"/>
</dbReference>
<dbReference type="InterPro" id="IPR045069">
    <property type="entry name" value="MATE_euk"/>
</dbReference>
<dbReference type="AlphaFoldDB" id="A0A3R7MMX5"/>
<evidence type="ECO:0000256" key="4">
    <source>
        <dbReference type="ARBA" id="ARBA00022692"/>
    </source>
</evidence>
<dbReference type="STRING" id="325452.A0A3R7MMX5"/>
<dbReference type="Proteomes" id="UP000785171">
    <property type="component" value="Unassembled WGS sequence"/>
</dbReference>
<feature type="transmembrane region" description="Helical" evidence="7">
    <location>
        <begin position="708"/>
        <end position="729"/>
    </location>
</feature>
<keyword evidence="12" id="KW-1185">Reference proteome</keyword>
<feature type="transmembrane region" description="Helical" evidence="7">
    <location>
        <begin position="283"/>
        <end position="303"/>
    </location>
</feature>
<feature type="transmembrane region" description="Helical" evidence="7">
    <location>
        <begin position="480"/>
        <end position="503"/>
    </location>
</feature>
<evidence type="ECO:0000259" key="8">
    <source>
        <dbReference type="Pfam" id="PF12832"/>
    </source>
</evidence>
<comment type="similarity">
    <text evidence="3">Belongs to the multi antimicrobial extrusion (MATE) (TC 2.A.66.1) family.</text>
</comment>
<dbReference type="GO" id="GO:0015297">
    <property type="term" value="F:antiporter activity"/>
    <property type="evidence" value="ECO:0007669"/>
    <property type="project" value="InterPro"/>
</dbReference>
<dbReference type="PANTHER" id="PTHR16172:SF41">
    <property type="entry name" value="MAJOR FACILITATOR SUPERFAMILY DOMAIN-CONTAINING PROTEIN 6-LIKE"/>
    <property type="match status" value="1"/>
</dbReference>
<proteinExistence type="inferred from homology"/>
<dbReference type="CDD" id="cd13132">
    <property type="entry name" value="MATE_eukaryotic"/>
    <property type="match status" value="1"/>
</dbReference>
<dbReference type="InterPro" id="IPR002528">
    <property type="entry name" value="MATE_fam"/>
</dbReference>
<dbReference type="PANTHER" id="PTHR16172">
    <property type="entry name" value="MAJOR FACILITATOR SUPERFAMILY DOMAIN-CONTAINING PROTEIN 6-LIKE"/>
    <property type="match status" value="1"/>
</dbReference>
<dbReference type="EMBL" id="MAYM02001734">
    <property type="protein sequence ID" value="RLN13708.1"/>
    <property type="molecule type" value="Genomic_DNA"/>
</dbReference>
<feature type="transmembrane region" description="Helical" evidence="7">
    <location>
        <begin position="254"/>
        <end position="271"/>
    </location>
</feature>
<feature type="transmembrane region" description="Helical" evidence="7">
    <location>
        <begin position="378"/>
        <end position="399"/>
    </location>
</feature>
<reference evidence="12 13" key="2">
    <citation type="submission" date="2018-07" db="EMBL/GenBank/DDBJ databases">
        <title>Genome sequencing of oomycete isolates from Chile give support for New Zealand origin for Phytophthora kernoviae and make available the first Nothophytophthora sp. genome.</title>
        <authorList>
            <person name="Studholme D.J."/>
            <person name="Sanfuentes E."/>
            <person name="Panda P."/>
            <person name="Hill R."/>
            <person name="Sambles C."/>
            <person name="Grant M."/>
            <person name="Williams N.M."/>
            <person name="Mcdougal R.L."/>
        </authorList>
    </citation>
    <scope>NUCLEOTIDE SEQUENCE [LARGE SCALE GENOMIC DNA]</scope>
    <source>
        <strain evidence="10">Chile2</strain>
        <strain evidence="11">Chile4</strain>
    </source>
</reference>
<evidence type="ECO:0000256" key="3">
    <source>
        <dbReference type="ARBA" id="ARBA00010199"/>
    </source>
</evidence>
<accession>A0A3R7MMX5</accession>
<dbReference type="InterPro" id="IPR051717">
    <property type="entry name" value="MFS_MFSD6"/>
</dbReference>
<feature type="transmembrane region" description="Helical" evidence="7">
    <location>
        <begin position="344"/>
        <end position="366"/>
    </location>
</feature>
<evidence type="ECO:0000313" key="10">
    <source>
        <dbReference type="EMBL" id="RLN13708.1"/>
    </source>
</evidence>
<feature type="transmembrane region" description="Helical" evidence="7">
    <location>
        <begin position="749"/>
        <end position="769"/>
    </location>
</feature>
<feature type="transmembrane region" description="Helical" evidence="7">
    <location>
        <begin position="852"/>
        <end position="873"/>
    </location>
</feature>
<feature type="transmembrane region" description="Helical" evidence="7">
    <location>
        <begin position="170"/>
        <end position="188"/>
    </location>
</feature>
<comment type="subcellular location">
    <subcellularLocation>
        <location evidence="1">Membrane</location>
        <topology evidence="1">Multi-pass membrane protein</topology>
    </subcellularLocation>
</comment>
<dbReference type="InterPro" id="IPR024989">
    <property type="entry name" value="MFS_assoc_dom"/>
</dbReference>
<evidence type="ECO:0000313" key="13">
    <source>
        <dbReference type="Proteomes" id="UP000285883"/>
    </source>
</evidence>
<dbReference type="EMBL" id="MBDN02000070">
    <property type="protein sequence ID" value="RLN81735.1"/>
    <property type="molecule type" value="Genomic_DNA"/>
</dbReference>
<feature type="transmembrane region" description="Helical" evidence="7">
    <location>
        <begin position="789"/>
        <end position="807"/>
    </location>
</feature>
<feature type="transmembrane region" description="Helical" evidence="7">
    <location>
        <begin position="20"/>
        <end position="39"/>
    </location>
</feature>
<feature type="transmembrane region" description="Helical" evidence="7">
    <location>
        <begin position="524"/>
        <end position="547"/>
    </location>
</feature>
<dbReference type="Gene3D" id="1.20.1250.20">
    <property type="entry name" value="MFS general substrate transporter like domains"/>
    <property type="match status" value="2"/>
</dbReference>
<evidence type="ECO:0000256" key="5">
    <source>
        <dbReference type="ARBA" id="ARBA00022989"/>
    </source>
</evidence>
<evidence type="ECO:0000256" key="2">
    <source>
        <dbReference type="ARBA" id="ARBA00005241"/>
    </source>
</evidence>
<evidence type="ECO:0000313" key="11">
    <source>
        <dbReference type="EMBL" id="RLN81735.1"/>
    </source>
</evidence>
<evidence type="ECO:0000313" key="12">
    <source>
        <dbReference type="Proteomes" id="UP000285624"/>
    </source>
</evidence>
<sequence length="891" mass="97114">MGFRPMFLLDAGEAKELVPLKMFFVVHNYCYSLVAYLPIFFEEADFTKSEIGILLTIPCICTIIGPPVWGAIADALHRHKHVHVLCHITSALFIFAIQFVHSFPLMCVTVFVAYCQMVPTLALLDLAAMKLTARHDGDFGKQRLYGAFGYGVGGYISGVMASAVGLKWCFTMMLGVSCISLLILLWYIPATSYGDNDGHPRQKDLLRSSAREIVRRPDVLMLFVVALVAGVSGGFIDSYLFLNVYDLSDDGATIVSVFVAVQTLSEIPLFFASNSMIEKFGTAVCLVIVVAAFFVRDIVYTYMEQPWYIVPIETLHGVTFGLLLATLTTYLYGAAPKGAAGTMIGLLSAFLRGIGAGIASLVGGYIYEDYGVRTMWKIGAFGLVPFTLLLVGPTTGLFAKMDEHLIDKRLSGLSESFVAIDGLQVGPNQTVEPEPRLMEETRELLKLVFPVVGTTVLEYLPGFVSVLLAGNMDSPNAQHYVDAAAISVMLLNVSALSIGLGLASALDTLCSQAYGAKKFDKIGVYFQTGALVLLVALVPMLLINAFAEPILNVLGQHKEVTYLTRDFSRLMLPGLPFLFLYELVRKVLSAQNILKPLVIIAVIANLVNVAAGYGLAYHTSMGFNGIAVARTLGNVTLSFLLVPYFWWNPEKLTQWWGHGWDLKSAAGYMRLFLRIGFPGMLMMSVEAWAFEILAIFAGNLPDSVTALATHAVLMNIIVMVWTMLLGLGVASSIRVGNLLGANAPKKAKLACHAAIAMTFGMSLVFAALLLVLNEQIPRLFLDDEESIDLAAKILVLWFPFEIADGLNTSMQGIFRGAGKQKSAAISNLVGYYGLGVPLGVLLAFHYDFGVKGLWLGIGFGMVGTVLGLTFLMLRYWKWSQLAVEAQQRTAQ</sequence>
<feature type="transmembrane region" description="Helical" evidence="7">
    <location>
        <begin position="444"/>
        <end position="468"/>
    </location>
</feature>
<dbReference type="Proteomes" id="UP000285883">
    <property type="component" value="Unassembled WGS sequence"/>
</dbReference>
<gene>
    <name evidence="10" type="ORF">BBI17_003480</name>
    <name evidence="11" type="ORF">BBO99_00003464</name>
    <name evidence="9" type="ORF">JM16_003150</name>
</gene>
<feature type="transmembrane region" description="Helical" evidence="7">
    <location>
        <begin position="144"/>
        <end position="164"/>
    </location>
</feature>
<protein>
    <recommendedName>
        <fullName evidence="8">Major facilitator superfamily associated domain-containing protein</fullName>
    </recommendedName>
</protein>
<dbReference type="NCBIfam" id="TIGR00797">
    <property type="entry name" value="matE"/>
    <property type="match status" value="1"/>
</dbReference>